<protein>
    <submittedName>
        <fullName evidence="2">Uncharacterized protein</fullName>
    </submittedName>
</protein>
<dbReference type="OrthoDB" id="3550934at2759"/>
<keyword evidence="3" id="KW-1185">Reference proteome</keyword>
<dbReference type="AlphaFoldDB" id="A0A8A3PAF1"/>
<evidence type="ECO:0000313" key="2">
    <source>
        <dbReference type="EMBL" id="QSZ31227.1"/>
    </source>
</evidence>
<feature type="region of interest" description="Disordered" evidence="1">
    <location>
        <begin position="108"/>
        <end position="140"/>
    </location>
</feature>
<proteinExistence type="predicted"/>
<evidence type="ECO:0000256" key="1">
    <source>
        <dbReference type="SAM" id="MobiDB-lite"/>
    </source>
</evidence>
<dbReference type="EMBL" id="CP063406">
    <property type="protein sequence ID" value="QSZ31227.1"/>
    <property type="molecule type" value="Genomic_DNA"/>
</dbReference>
<name>A0A8A3PAF1_9HELO</name>
<gene>
    <name evidence="2" type="ORF">DSL72_000790</name>
</gene>
<dbReference type="Proteomes" id="UP000672032">
    <property type="component" value="Chromosome 2"/>
</dbReference>
<evidence type="ECO:0000313" key="3">
    <source>
        <dbReference type="Proteomes" id="UP000672032"/>
    </source>
</evidence>
<accession>A0A8A3PAF1</accession>
<organism evidence="2 3">
    <name type="scientific">Monilinia vaccinii-corymbosi</name>
    <dbReference type="NCBI Taxonomy" id="61207"/>
    <lineage>
        <taxon>Eukaryota</taxon>
        <taxon>Fungi</taxon>
        <taxon>Dikarya</taxon>
        <taxon>Ascomycota</taxon>
        <taxon>Pezizomycotina</taxon>
        <taxon>Leotiomycetes</taxon>
        <taxon>Helotiales</taxon>
        <taxon>Sclerotiniaceae</taxon>
        <taxon>Monilinia</taxon>
    </lineage>
</organism>
<reference evidence="2" key="1">
    <citation type="submission" date="2020-10" db="EMBL/GenBank/DDBJ databases">
        <title>Genome Sequence of Monilinia vaccinii-corymbosi Sheds Light on Mummy Berry Disease Infection of Blueberry and Mating Type.</title>
        <authorList>
            <person name="Yow A.G."/>
            <person name="Zhang Y."/>
            <person name="Bansal K."/>
            <person name="Eacker S.M."/>
            <person name="Sullivan S."/>
            <person name="Liachko I."/>
            <person name="Cubeta M.A."/>
            <person name="Rollins J.A."/>
            <person name="Ashrafi H."/>
        </authorList>
    </citation>
    <scope>NUCLEOTIDE SEQUENCE</scope>
    <source>
        <strain evidence="2">RL-1</strain>
    </source>
</reference>
<sequence length="288" mass="31584">MYYDNLYEEFRKSQLVPRNHLVHGPNIEFICNITEADGEEVSMRLLQQFPTYVHLGSVATLNVFKEQNGERQKSSFEISAENSVLGKADPFAWGLPIPIPVGAIGGATAGSMIQSPPEGSPDGENEGAGADTTGDEGGSWLDDDIPGRCVAAMMAHYEARHDKFPVPSTASCLQTISKFDVYLPGSWILARCMFPGKLAARMLHALVKWPSKEDGTAWKETASRPVGLHDLAPIYTLMDQERRPFMGFLPRPQKLQLGHYEGICASGLRLQLRSGCARSVAKENFVAS</sequence>